<comment type="caution">
    <text evidence="2">The sequence shown here is derived from an EMBL/GenBank/DDBJ whole genome shotgun (WGS) entry which is preliminary data.</text>
</comment>
<accession>A0A5M8P2C0</accession>
<dbReference type="EMBL" id="SNRX01000006">
    <property type="protein sequence ID" value="KAA6302593.1"/>
    <property type="molecule type" value="Genomic_DNA"/>
</dbReference>
<keyword evidence="1" id="KW-0732">Signal</keyword>
<feature type="chain" id="PRO_5024416339" description="Lipoprotein" evidence="1">
    <location>
        <begin position="22"/>
        <end position="145"/>
    </location>
</feature>
<dbReference type="Proteomes" id="UP000324575">
    <property type="component" value="Unassembled WGS sequence"/>
</dbReference>
<dbReference type="PROSITE" id="PS51257">
    <property type="entry name" value="PROKAR_LIPOPROTEIN"/>
    <property type="match status" value="1"/>
</dbReference>
<organism evidence="2 3">
    <name type="scientific">Candidatus Ordinivivax streblomastigis</name>
    <dbReference type="NCBI Taxonomy" id="2540710"/>
    <lineage>
        <taxon>Bacteria</taxon>
        <taxon>Pseudomonadati</taxon>
        <taxon>Bacteroidota</taxon>
        <taxon>Bacteroidia</taxon>
        <taxon>Bacteroidales</taxon>
        <taxon>Candidatus Ordinivivax</taxon>
    </lineage>
</organism>
<sequence length="145" mass="17254">MKLYKLIALLAFVSIGFTACVSNEIEEDAVYTFSQTYKVAVSDMDKRVDPAGTYYEYEFFEPELTNYVYQKGILQAFLNYTKDSRKTLCPLPFSDFMIDDRGYQWEEQFTVEFQPKYIKFIQKISDHGDDQPVSDYYEFVVRFMW</sequence>
<evidence type="ECO:0000313" key="2">
    <source>
        <dbReference type="EMBL" id="KAA6302593.1"/>
    </source>
</evidence>
<evidence type="ECO:0008006" key="4">
    <source>
        <dbReference type="Google" id="ProtNLM"/>
    </source>
</evidence>
<reference evidence="2 3" key="1">
    <citation type="submission" date="2019-03" db="EMBL/GenBank/DDBJ databases">
        <title>Single cell metagenomics reveals metabolic interactions within the superorganism composed of flagellate Streblomastix strix and complex community of Bacteroidetes bacteria on its surface.</title>
        <authorList>
            <person name="Treitli S.C."/>
            <person name="Kolisko M."/>
            <person name="Husnik F."/>
            <person name="Keeling P."/>
            <person name="Hampl V."/>
        </authorList>
    </citation>
    <scope>NUCLEOTIDE SEQUENCE [LARGE SCALE GENOMIC DNA]</scope>
    <source>
        <strain evidence="2">St1</strain>
    </source>
</reference>
<protein>
    <recommendedName>
        <fullName evidence="4">Lipoprotein</fullName>
    </recommendedName>
</protein>
<feature type="signal peptide" evidence="1">
    <location>
        <begin position="1"/>
        <end position="21"/>
    </location>
</feature>
<proteinExistence type="predicted"/>
<evidence type="ECO:0000256" key="1">
    <source>
        <dbReference type="SAM" id="SignalP"/>
    </source>
</evidence>
<evidence type="ECO:0000313" key="3">
    <source>
        <dbReference type="Proteomes" id="UP000324575"/>
    </source>
</evidence>
<name>A0A5M8P2C0_9BACT</name>
<gene>
    <name evidence="2" type="ORF">EZS26_001100</name>
</gene>
<dbReference type="AlphaFoldDB" id="A0A5M8P2C0"/>